<dbReference type="Gene3D" id="3.40.50.1820">
    <property type="entry name" value="alpha/beta hydrolase"/>
    <property type="match status" value="1"/>
</dbReference>
<sequence length="267" mass="27157">MADQLRAGLAGEPRLGRFRLQVLDWTRIAPPDLPAAPALPEEETAAPGQAAGPATAGATEAGPAADAAADLAAELGAAAGQLAGDALLGLLTGVAVRHRAALTDAAGDFARNIGFYLAQGARVRELIRADLAATAPGRPVILYGHSLGGVAAVDLLRESDAAALGVDLLVTAGSQAPWLALLGLAVPGADPAAAPAPAPSAPWLNLWDRRDLLAFCAERVWPAGVRSHPVRDVELSSGQAFPQSHGSYFRSAEGFRAVADALFPDPG</sequence>
<evidence type="ECO:0000313" key="2">
    <source>
        <dbReference type="EMBL" id="CEA07177.1"/>
    </source>
</evidence>
<feature type="compositionally biased region" description="Low complexity" evidence="1">
    <location>
        <begin position="35"/>
        <end position="61"/>
    </location>
</feature>
<dbReference type="PATRIC" id="fig|1461584.3.peg.482"/>
<protein>
    <recommendedName>
        <fullName evidence="3">Alpha/beta hydrolase family protein</fullName>
    </recommendedName>
</protein>
<accession>A0A078MP68</accession>
<evidence type="ECO:0008006" key="3">
    <source>
        <dbReference type="Google" id="ProtNLM"/>
    </source>
</evidence>
<dbReference type="SUPFAM" id="SSF53474">
    <property type="entry name" value="alpha/beta-Hydrolases"/>
    <property type="match status" value="1"/>
</dbReference>
<evidence type="ECO:0000256" key="1">
    <source>
        <dbReference type="SAM" id="MobiDB-lite"/>
    </source>
</evidence>
<gene>
    <name evidence="2" type="ORF">BN1051_00490</name>
</gene>
<dbReference type="InterPro" id="IPR029058">
    <property type="entry name" value="AB_hydrolase_fold"/>
</dbReference>
<proteinExistence type="predicted"/>
<name>A0A078MP68_9MICC</name>
<reference evidence="2" key="1">
    <citation type="submission" date="2014-07" db="EMBL/GenBank/DDBJ databases">
        <authorList>
            <person name="Urmite Genomes Urmite Genomes"/>
        </authorList>
    </citation>
    <scope>NUCLEOTIDE SEQUENCE</scope>
    <source>
        <strain evidence="2">11W110_air</strain>
    </source>
</reference>
<organism evidence="2">
    <name type="scientific">Arthrobacter saudimassiliensis</name>
    <dbReference type="NCBI Taxonomy" id="1461584"/>
    <lineage>
        <taxon>Bacteria</taxon>
        <taxon>Bacillati</taxon>
        <taxon>Actinomycetota</taxon>
        <taxon>Actinomycetes</taxon>
        <taxon>Micrococcales</taxon>
        <taxon>Micrococcaceae</taxon>
        <taxon>Arthrobacter</taxon>
    </lineage>
</organism>
<dbReference type="EMBL" id="LN483070">
    <property type="protein sequence ID" value="CEA07177.1"/>
    <property type="molecule type" value="Genomic_DNA"/>
</dbReference>
<feature type="region of interest" description="Disordered" evidence="1">
    <location>
        <begin position="33"/>
        <end position="61"/>
    </location>
</feature>
<dbReference type="AlphaFoldDB" id="A0A078MP68"/>